<reference evidence="2" key="1">
    <citation type="submission" date="2017-09" db="EMBL/GenBank/DDBJ databases">
        <title>Depth-based differentiation of microbial function through sediment-hosted aquifers and enrichment of novel symbionts in the deep terrestrial subsurface.</title>
        <authorList>
            <person name="Probst A.J."/>
            <person name="Ladd B."/>
            <person name="Jarett J.K."/>
            <person name="Geller-Mcgrath D.E."/>
            <person name="Sieber C.M.K."/>
            <person name="Emerson J.B."/>
            <person name="Anantharaman K."/>
            <person name="Thomas B.C."/>
            <person name="Malmstrom R."/>
            <person name="Stieglmeier M."/>
            <person name="Klingl A."/>
            <person name="Woyke T."/>
            <person name="Ryan C.M."/>
            <person name="Banfield J.F."/>
        </authorList>
    </citation>
    <scope>NUCLEOTIDE SEQUENCE [LARGE SCALE GENOMIC DNA]</scope>
</reference>
<gene>
    <name evidence="1" type="ORF">COU81_03770</name>
</gene>
<dbReference type="Proteomes" id="UP000231450">
    <property type="component" value="Unassembled WGS sequence"/>
</dbReference>
<name>A0A2M8KDA2_9BACT</name>
<protein>
    <submittedName>
        <fullName evidence="1">Uncharacterized protein</fullName>
    </submittedName>
</protein>
<dbReference type="AlphaFoldDB" id="A0A2M8KDA2"/>
<proteinExistence type="predicted"/>
<comment type="caution">
    <text evidence="1">The sequence shown here is derived from an EMBL/GenBank/DDBJ whole genome shotgun (WGS) entry which is preliminary data.</text>
</comment>
<accession>A0A2M8KDA2</accession>
<sequence length="78" mass="8840">MLLIPGDIPLKELKDKMTMEYGYWKGSGFKKGGSFAKAKSKNVDKHPRIILINKTQNLKDCPELEQTFSIKGKDVNLD</sequence>
<evidence type="ECO:0000313" key="2">
    <source>
        <dbReference type="Proteomes" id="UP000231450"/>
    </source>
</evidence>
<organism evidence="1 2">
    <name type="scientific">Candidatus Portnoybacteria bacterium CG10_big_fil_rev_8_21_14_0_10_36_7</name>
    <dbReference type="NCBI Taxonomy" id="1974812"/>
    <lineage>
        <taxon>Bacteria</taxon>
        <taxon>Candidatus Portnoyibacteriota</taxon>
    </lineage>
</organism>
<evidence type="ECO:0000313" key="1">
    <source>
        <dbReference type="EMBL" id="PJE57884.1"/>
    </source>
</evidence>
<dbReference type="EMBL" id="PFDW01000074">
    <property type="protein sequence ID" value="PJE57884.1"/>
    <property type="molecule type" value="Genomic_DNA"/>
</dbReference>